<evidence type="ECO:0000256" key="3">
    <source>
        <dbReference type="ARBA" id="ARBA00022840"/>
    </source>
</evidence>
<evidence type="ECO:0000256" key="2">
    <source>
        <dbReference type="ARBA" id="ARBA00022741"/>
    </source>
</evidence>
<dbReference type="PROSITE" id="PS00211">
    <property type="entry name" value="ABC_TRANSPORTER_1"/>
    <property type="match status" value="1"/>
</dbReference>
<sequence length="263" mass="28483">MTTSTSPYIEVKDLAVSYDGQRLAVSDVDLEVGPSEFVAVLGPSGCGKSTLLQVLSGLLAPAAGTATIAGRDVTSTAGAAPRIGYVFQDHRLLPWRTVAQNLEIVLSAAGVPRDQWPERIDRYLRMLRVEAHRDAWPLRLSGGQRQRVSIARALAIDPAVVLMDEPFSTLDEVTARQMRQQLGDLFALRPTPVLFVTHSVREAVFLADRILILTPGPARVLETVTVDVPRPRAYEDATLAAIEAAIVARVVDLWTDVPAEASA</sequence>
<dbReference type="GO" id="GO:0005524">
    <property type="term" value="F:ATP binding"/>
    <property type="evidence" value="ECO:0007669"/>
    <property type="project" value="UniProtKB-KW"/>
</dbReference>
<dbReference type="PANTHER" id="PTHR42788:SF19">
    <property type="entry name" value="ALIPHATIC SULFONATES IMPORT ATP-BINDING PROTEIN SSUB 2"/>
    <property type="match status" value="1"/>
</dbReference>
<dbReference type="RefSeq" id="WP_208196608.1">
    <property type="nucleotide sequence ID" value="NZ_CP076023.1"/>
</dbReference>
<dbReference type="InterPro" id="IPR017871">
    <property type="entry name" value="ABC_transporter-like_CS"/>
</dbReference>
<evidence type="ECO:0000259" key="4">
    <source>
        <dbReference type="PROSITE" id="PS50893"/>
    </source>
</evidence>
<dbReference type="EMBL" id="CP076023">
    <property type="protein sequence ID" value="QWC16035.1"/>
    <property type="molecule type" value="Genomic_DNA"/>
</dbReference>
<dbReference type="Pfam" id="PF00005">
    <property type="entry name" value="ABC_tran"/>
    <property type="match status" value="1"/>
</dbReference>
<reference evidence="5 6" key="1">
    <citation type="submission" date="2021-05" db="EMBL/GenBank/DDBJ databases">
        <title>Novel species in genus Cellulomonas.</title>
        <authorList>
            <person name="Zhang G."/>
        </authorList>
    </citation>
    <scope>NUCLEOTIDE SEQUENCE [LARGE SCALE GENOMIC DNA]</scope>
    <source>
        <strain evidence="6">zg-ZUI157</strain>
    </source>
</reference>
<keyword evidence="6" id="KW-1185">Reference proteome</keyword>
<dbReference type="PROSITE" id="PS50893">
    <property type="entry name" value="ABC_TRANSPORTER_2"/>
    <property type="match status" value="1"/>
</dbReference>
<dbReference type="SUPFAM" id="SSF52540">
    <property type="entry name" value="P-loop containing nucleoside triphosphate hydrolases"/>
    <property type="match status" value="1"/>
</dbReference>
<dbReference type="InterPro" id="IPR027417">
    <property type="entry name" value="P-loop_NTPase"/>
</dbReference>
<feature type="domain" description="ABC transporter" evidence="4">
    <location>
        <begin position="9"/>
        <end position="240"/>
    </location>
</feature>
<keyword evidence="1" id="KW-0813">Transport</keyword>
<proteinExistence type="predicted"/>
<keyword evidence="2" id="KW-0547">Nucleotide-binding</keyword>
<accession>A0ABX8GJ35</accession>
<name>A0ABX8GJ35_9CELL</name>
<dbReference type="CDD" id="cd03293">
    <property type="entry name" value="ABC_NrtD_SsuB_transporters"/>
    <property type="match status" value="1"/>
</dbReference>
<protein>
    <submittedName>
        <fullName evidence="5">ABC transporter ATP-binding protein</fullName>
    </submittedName>
</protein>
<dbReference type="Gene3D" id="3.40.50.300">
    <property type="entry name" value="P-loop containing nucleotide triphosphate hydrolases"/>
    <property type="match status" value="1"/>
</dbReference>
<evidence type="ECO:0000313" key="5">
    <source>
        <dbReference type="EMBL" id="QWC16035.1"/>
    </source>
</evidence>
<gene>
    <name evidence="5" type="ORF">KKR89_17630</name>
</gene>
<dbReference type="InterPro" id="IPR050166">
    <property type="entry name" value="ABC_transporter_ATP-bind"/>
</dbReference>
<dbReference type="PANTHER" id="PTHR42788">
    <property type="entry name" value="TAURINE IMPORT ATP-BINDING PROTEIN-RELATED"/>
    <property type="match status" value="1"/>
</dbReference>
<evidence type="ECO:0000256" key="1">
    <source>
        <dbReference type="ARBA" id="ARBA00022448"/>
    </source>
</evidence>
<dbReference type="InterPro" id="IPR003593">
    <property type="entry name" value="AAA+_ATPase"/>
</dbReference>
<keyword evidence="3 5" id="KW-0067">ATP-binding</keyword>
<dbReference type="InterPro" id="IPR003439">
    <property type="entry name" value="ABC_transporter-like_ATP-bd"/>
</dbReference>
<dbReference type="Proteomes" id="UP000679335">
    <property type="component" value="Chromosome"/>
</dbReference>
<dbReference type="SMART" id="SM00382">
    <property type="entry name" value="AAA"/>
    <property type="match status" value="1"/>
</dbReference>
<evidence type="ECO:0000313" key="6">
    <source>
        <dbReference type="Proteomes" id="UP000679335"/>
    </source>
</evidence>
<organism evidence="5 6">
    <name type="scientific">Cellulomonas dongxiuzhuiae</name>
    <dbReference type="NCBI Taxonomy" id="2819979"/>
    <lineage>
        <taxon>Bacteria</taxon>
        <taxon>Bacillati</taxon>
        <taxon>Actinomycetota</taxon>
        <taxon>Actinomycetes</taxon>
        <taxon>Micrococcales</taxon>
        <taxon>Cellulomonadaceae</taxon>
        <taxon>Cellulomonas</taxon>
    </lineage>
</organism>